<evidence type="ECO:0000313" key="2">
    <source>
        <dbReference type="EMBL" id="KAF4637063.1"/>
    </source>
</evidence>
<dbReference type="PANTHER" id="PTHR37540:SF5">
    <property type="entry name" value="TRANSCRIPTION FACTOR DOMAIN-CONTAINING PROTEIN"/>
    <property type="match status" value="1"/>
</dbReference>
<gene>
    <name evidence="2" type="ORF">G7Y89_g1027</name>
</gene>
<dbReference type="Proteomes" id="UP000566819">
    <property type="component" value="Unassembled WGS sequence"/>
</dbReference>
<dbReference type="AlphaFoldDB" id="A0A8H4W7D5"/>
<evidence type="ECO:0000256" key="1">
    <source>
        <dbReference type="SAM" id="MobiDB-lite"/>
    </source>
</evidence>
<feature type="compositionally biased region" description="Acidic residues" evidence="1">
    <location>
        <begin position="1"/>
        <end position="10"/>
    </location>
</feature>
<feature type="region of interest" description="Disordered" evidence="1">
    <location>
        <begin position="69"/>
        <end position="99"/>
    </location>
</feature>
<dbReference type="EMBL" id="JAAMPI010000037">
    <property type="protein sequence ID" value="KAF4637063.1"/>
    <property type="molecule type" value="Genomic_DNA"/>
</dbReference>
<sequence>MSTTNGEDETPGLSFINLTGNQRATDPHINKTVRAYVMSRYRRQKRTERQKGTILKPSLPKLGFYKATEREKKSVSEGKNDEHNVTVPPEQQHELTMKDFSPSRTVQWNSKDDWRLTGQNDDDNPLEFTFEMLVDFRFTPLDGMADPFNVMCLPSSPRLLSLLQHHLTAPIRTSVHADPTERYRSYCTEDCAWLYMTISYTASRMNPRNPESEFYLAKSISLLNENLADPEKQASDSTIATVACLANMENLNGTVNSARIHVSGLQKMVQLRGGLSNLGQTSVMQPDQTQHPSSYSFLFPTHRRFPPSTPTPQHHNHPSNSLPALIDAISNKSSYSYRKLPRRLQDLHDLAMFLNHTNGTRKDGELPPSAAYPDRVYTVEHKILTCLAQESNASIDTPEAGSGILSLLLHASPLYIYTNLRQTPVGGQIRKSILTRLKTKLQISEIEYLAQIYPAEVLWMLVLGVMGSNAEDEWFIKKSRELCSALGLFGWTNVVRFLDGKAPGWERECAARCERFWVSVVNVAIGCLCAT</sequence>
<organism evidence="2 3">
    <name type="scientific">Cudoniella acicularis</name>
    <dbReference type="NCBI Taxonomy" id="354080"/>
    <lineage>
        <taxon>Eukaryota</taxon>
        <taxon>Fungi</taxon>
        <taxon>Dikarya</taxon>
        <taxon>Ascomycota</taxon>
        <taxon>Pezizomycotina</taxon>
        <taxon>Leotiomycetes</taxon>
        <taxon>Helotiales</taxon>
        <taxon>Tricladiaceae</taxon>
        <taxon>Cudoniella</taxon>
    </lineage>
</organism>
<proteinExistence type="predicted"/>
<comment type="caution">
    <text evidence="2">The sequence shown here is derived from an EMBL/GenBank/DDBJ whole genome shotgun (WGS) entry which is preliminary data.</text>
</comment>
<name>A0A8H4W7D5_9HELO</name>
<dbReference type="Pfam" id="PF11951">
    <property type="entry name" value="Fungal_trans_2"/>
    <property type="match status" value="1"/>
</dbReference>
<accession>A0A8H4W7D5</accession>
<dbReference type="OrthoDB" id="4158087at2759"/>
<evidence type="ECO:0000313" key="3">
    <source>
        <dbReference type="Proteomes" id="UP000566819"/>
    </source>
</evidence>
<protein>
    <submittedName>
        <fullName evidence="2">Uncharacterized protein</fullName>
    </submittedName>
</protein>
<keyword evidence="3" id="KW-1185">Reference proteome</keyword>
<reference evidence="2 3" key="1">
    <citation type="submission" date="2020-03" db="EMBL/GenBank/DDBJ databases">
        <title>Draft Genome Sequence of Cudoniella acicularis.</title>
        <authorList>
            <person name="Buettner E."/>
            <person name="Kellner H."/>
        </authorList>
    </citation>
    <scope>NUCLEOTIDE SEQUENCE [LARGE SCALE GENOMIC DNA]</scope>
    <source>
        <strain evidence="2 3">DSM 108380</strain>
    </source>
</reference>
<dbReference type="PANTHER" id="PTHR37540">
    <property type="entry name" value="TRANSCRIPTION FACTOR (ACR-2), PUTATIVE-RELATED-RELATED"/>
    <property type="match status" value="1"/>
</dbReference>
<dbReference type="InterPro" id="IPR021858">
    <property type="entry name" value="Fun_TF"/>
</dbReference>
<feature type="compositionally biased region" description="Basic and acidic residues" evidence="1">
    <location>
        <begin position="69"/>
        <end position="84"/>
    </location>
</feature>
<feature type="region of interest" description="Disordered" evidence="1">
    <location>
        <begin position="1"/>
        <end position="23"/>
    </location>
</feature>